<evidence type="ECO:0000256" key="7">
    <source>
        <dbReference type="ARBA" id="ARBA00023159"/>
    </source>
</evidence>
<comment type="caution">
    <text evidence="9">The sequence shown here is derived from an EMBL/GenBank/DDBJ whole genome shotgun (WGS) entry which is preliminary data.</text>
</comment>
<evidence type="ECO:0000313" key="9">
    <source>
        <dbReference type="EMBL" id="MTT76077.1"/>
    </source>
</evidence>
<keyword evidence="11" id="KW-1185">Reference proteome</keyword>
<evidence type="ECO:0000313" key="11">
    <source>
        <dbReference type="Proteomes" id="UP000443070"/>
    </source>
</evidence>
<dbReference type="SUPFAM" id="SSF111064">
    <property type="entry name" value="Hut operon positive regulatory protein HutP"/>
    <property type="match status" value="1"/>
</dbReference>
<dbReference type="AlphaFoldDB" id="A0A3G9H3I8"/>
<name>A0A3G9H3I8_9FIRM</name>
<dbReference type="EMBL" id="WNBM01000004">
    <property type="protein sequence ID" value="MTT76077.1"/>
    <property type="molecule type" value="Genomic_DNA"/>
</dbReference>
<keyword evidence="8" id="KW-0804">Transcription</keyword>
<dbReference type="OrthoDB" id="1724774at2"/>
<dbReference type="Proteomes" id="UP000484547">
    <property type="component" value="Unassembled WGS sequence"/>
</dbReference>
<dbReference type="CDD" id="cd11640">
    <property type="entry name" value="HutP"/>
    <property type="match status" value="1"/>
</dbReference>
<dbReference type="Proteomes" id="UP000443070">
    <property type="component" value="Unassembled WGS sequence"/>
</dbReference>
<dbReference type="RefSeq" id="WP_113077591.1">
    <property type="nucleotide sequence ID" value="NZ_AP019004.1"/>
</dbReference>
<accession>A0A3G9H3I8</accession>
<evidence type="ECO:0000256" key="5">
    <source>
        <dbReference type="ARBA" id="ARBA00022884"/>
    </source>
</evidence>
<evidence type="ECO:0000256" key="3">
    <source>
        <dbReference type="ARBA" id="ARBA00011643"/>
    </source>
</evidence>
<dbReference type="InterPro" id="IPR015111">
    <property type="entry name" value="Regulatory_HutP"/>
</dbReference>
<keyword evidence="7" id="KW-0010">Activator</keyword>
<dbReference type="Pfam" id="PF09021">
    <property type="entry name" value="HutP"/>
    <property type="match status" value="1"/>
</dbReference>
<reference evidence="11 12" key="1">
    <citation type="journal article" date="2019" name="Nat. Med.">
        <title>A library of human gut bacterial isolates paired with longitudinal multiomics data enables mechanistic microbiome research.</title>
        <authorList>
            <person name="Poyet M."/>
            <person name="Groussin M."/>
            <person name="Gibbons S.M."/>
            <person name="Avila-Pacheco J."/>
            <person name="Jiang X."/>
            <person name="Kearney S.M."/>
            <person name="Perrotta A.R."/>
            <person name="Berdy B."/>
            <person name="Zhao S."/>
            <person name="Lieberman T.D."/>
            <person name="Swanson P.K."/>
            <person name="Smith M."/>
            <person name="Roesemann S."/>
            <person name="Alexander J.E."/>
            <person name="Rich S.A."/>
            <person name="Livny J."/>
            <person name="Vlamakis H."/>
            <person name="Clish C."/>
            <person name="Bullock K."/>
            <person name="Deik A."/>
            <person name="Scott J."/>
            <person name="Pierce K.A."/>
            <person name="Xavier R.J."/>
            <person name="Alm E.J."/>
        </authorList>
    </citation>
    <scope>NUCLEOTIDE SEQUENCE [LARGE SCALE GENOMIC DNA]</scope>
    <source>
        <strain evidence="9 12">BIOML-A13</strain>
        <strain evidence="10 11">BIOML-A3</strain>
    </source>
</reference>
<evidence type="ECO:0000256" key="8">
    <source>
        <dbReference type="ARBA" id="ARBA00023163"/>
    </source>
</evidence>
<keyword evidence="5" id="KW-0694">RNA-binding</keyword>
<organism evidence="9 12">
    <name type="scientific">Phascolarctobacterium faecium</name>
    <dbReference type="NCBI Taxonomy" id="33025"/>
    <lineage>
        <taxon>Bacteria</taxon>
        <taxon>Bacillati</taxon>
        <taxon>Bacillota</taxon>
        <taxon>Negativicutes</taxon>
        <taxon>Acidaminococcales</taxon>
        <taxon>Acidaminococcaceae</taxon>
        <taxon>Phascolarctobacterium</taxon>
    </lineage>
</organism>
<dbReference type="Gene3D" id="3.40.1510.10">
    <property type="entry name" value="Hut operon regulatory protein HutP"/>
    <property type="match status" value="1"/>
</dbReference>
<comment type="function">
    <text evidence="1">Antiterminator that binds to cis-acting regulatory sequences on the mRNA in the presence of histidine, thereby suppressing transcription termination and activating the hut operon for histidine utilization.</text>
</comment>
<evidence type="ECO:0000256" key="4">
    <source>
        <dbReference type="ARBA" id="ARBA00019377"/>
    </source>
</evidence>
<proteinExistence type="inferred from homology"/>
<gene>
    <name evidence="9" type="ORF">GMD11_07360</name>
    <name evidence="10" type="ORF">GMD18_07015</name>
</gene>
<dbReference type="GeneID" id="49406182"/>
<evidence type="ECO:0000313" key="12">
    <source>
        <dbReference type="Proteomes" id="UP000484547"/>
    </source>
</evidence>
<evidence type="ECO:0000256" key="1">
    <source>
        <dbReference type="ARBA" id="ARBA00002945"/>
    </source>
</evidence>
<evidence type="ECO:0000313" key="10">
    <source>
        <dbReference type="EMBL" id="MTU04141.1"/>
    </source>
</evidence>
<dbReference type="InterPro" id="IPR036482">
    <property type="entry name" value="Regulatory_HutP_sf"/>
</dbReference>
<evidence type="ECO:0000256" key="2">
    <source>
        <dbReference type="ARBA" id="ARBA00009992"/>
    </source>
</evidence>
<comment type="similarity">
    <text evidence="2">Belongs to the HutP family.</text>
</comment>
<protein>
    <recommendedName>
        <fullName evidence="4">Hut operon positive regulatory protein</fullName>
    </recommendedName>
</protein>
<dbReference type="GO" id="GO:0003723">
    <property type="term" value="F:RNA binding"/>
    <property type="evidence" value="ECO:0007669"/>
    <property type="project" value="UniProtKB-KW"/>
</dbReference>
<comment type="subunit">
    <text evidence="3">Homohexamer.</text>
</comment>
<dbReference type="EMBL" id="WNBW01000004">
    <property type="protein sequence ID" value="MTU04141.1"/>
    <property type="molecule type" value="Genomic_DNA"/>
</dbReference>
<sequence length="145" mass="15483">MEAFLQGESVKSVGVAAMLLALTRTLKDEETAKRALTEVGHKFVVTEVGGKTSYDDFHEKVNRAVIGASLNSGIIEKTANDIHALIHATEEAKKGILVSVSSSASLALKIAVVRDDGWLAVALFGKSALHYMTNHERAGLGVMHI</sequence>
<evidence type="ECO:0000256" key="6">
    <source>
        <dbReference type="ARBA" id="ARBA00023015"/>
    </source>
</evidence>
<keyword evidence="6" id="KW-0805">Transcription regulation</keyword>